<keyword evidence="3" id="KW-1185">Reference proteome</keyword>
<dbReference type="AlphaFoldDB" id="A0A6A6P283"/>
<evidence type="ECO:0000313" key="3">
    <source>
        <dbReference type="Proteomes" id="UP000799766"/>
    </source>
</evidence>
<keyword evidence="1" id="KW-0732">Signal</keyword>
<evidence type="ECO:0008006" key="4">
    <source>
        <dbReference type="Google" id="ProtNLM"/>
    </source>
</evidence>
<evidence type="ECO:0000256" key="1">
    <source>
        <dbReference type="SAM" id="SignalP"/>
    </source>
</evidence>
<feature type="chain" id="PRO_5025388872" description="Ig-like domain-containing protein" evidence="1">
    <location>
        <begin position="21"/>
        <end position="187"/>
    </location>
</feature>
<accession>A0A6A6P283</accession>
<protein>
    <recommendedName>
        <fullName evidence="4">Ig-like domain-containing protein</fullName>
    </recommendedName>
</protein>
<gene>
    <name evidence="2" type="ORF">BDY21DRAFT_363485</name>
</gene>
<sequence length="187" mass="20990">MQFRASIFTAMPLLATLVLAAPTSVAPPTNMRRSNLPEGCEYDSTTSLTCSFPTIHPVINSNSEDACRTDPEDASHTICTATGGIARIYGSRPIAKRAAETADTAYKFSLECDLTGCEHDTVDRRAVEQEEDEAYKLTIEWKRDVEETVAKREEAQNEDEAYKLSIEWKRDLQETEADEAYKLTIEW</sequence>
<dbReference type="Proteomes" id="UP000799766">
    <property type="component" value="Unassembled WGS sequence"/>
</dbReference>
<evidence type="ECO:0000313" key="2">
    <source>
        <dbReference type="EMBL" id="KAF2457887.1"/>
    </source>
</evidence>
<feature type="signal peptide" evidence="1">
    <location>
        <begin position="1"/>
        <end position="20"/>
    </location>
</feature>
<name>A0A6A6P283_9PEZI</name>
<dbReference type="EMBL" id="MU001679">
    <property type="protein sequence ID" value="KAF2457887.1"/>
    <property type="molecule type" value="Genomic_DNA"/>
</dbReference>
<dbReference type="OrthoDB" id="3484559at2759"/>
<reference evidence="2" key="1">
    <citation type="journal article" date="2020" name="Stud. Mycol.">
        <title>101 Dothideomycetes genomes: a test case for predicting lifestyles and emergence of pathogens.</title>
        <authorList>
            <person name="Haridas S."/>
            <person name="Albert R."/>
            <person name="Binder M."/>
            <person name="Bloem J."/>
            <person name="Labutti K."/>
            <person name="Salamov A."/>
            <person name="Andreopoulos B."/>
            <person name="Baker S."/>
            <person name="Barry K."/>
            <person name="Bills G."/>
            <person name="Bluhm B."/>
            <person name="Cannon C."/>
            <person name="Castanera R."/>
            <person name="Culley D."/>
            <person name="Daum C."/>
            <person name="Ezra D."/>
            <person name="Gonzalez J."/>
            <person name="Henrissat B."/>
            <person name="Kuo A."/>
            <person name="Liang C."/>
            <person name="Lipzen A."/>
            <person name="Lutzoni F."/>
            <person name="Magnuson J."/>
            <person name="Mondo S."/>
            <person name="Nolan M."/>
            <person name="Ohm R."/>
            <person name="Pangilinan J."/>
            <person name="Park H.-J."/>
            <person name="Ramirez L."/>
            <person name="Alfaro M."/>
            <person name="Sun H."/>
            <person name="Tritt A."/>
            <person name="Yoshinaga Y."/>
            <person name="Zwiers L.-H."/>
            <person name="Turgeon B."/>
            <person name="Goodwin S."/>
            <person name="Spatafora J."/>
            <person name="Crous P."/>
            <person name="Grigoriev I."/>
        </authorList>
    </citation>
    <scope>NUCLEOTIDE SEQUENCE</scope>
    <source>
        <strain evidence="2">ATCC 16933</strain>
    </source>
</reference>
<proteinExistence type="predicted"/>
<organism evidence="2 3">
    <name type="scientific">Lineolata rhizophorae</name>
    <dbReference type="NCBI Taxonomy" id="578093"/>
    <lineage>
        <taxon>Eukaryota</taxon>
        <taxon>Fungi</taxon>
        <taxon>Dikarya</taxon>
        <taxon>Ascomycota</taxon>
        <taxon>Pezizomycotina</taxon>
        <taxon>Dothideomycetes</taxon>
        <taxon>Dothideomycetes incertae sedis</taxon>
        <taxon>Lineolatales</taxon>
        <taxon>Lineolataceae</taxon>
        <taxon>Lineolata</taxon>
    </lineage>
</organism>